<evidence type="ECO:0000313" key="4">
    <source>
        <dbReference type="EMBL" id="EKC46212.1"/>
    </source>
</evidence>
<keyword evidence="2" id="KW-1133">Transmembrane helix</keyword>
<evidence type="ECO:0000256" key="1">
    <source>
        <dbReference type="ARBA" id="ARBA00023125"/>
    </source>
</evidence>
<sequence>MNQEKIGKFISTMRKKKDLTQEQLAEKLNVSKNAVSKWERGLNLPDASIMQDVCSILDISLNELFAGEKLNKDEQIKHSEQTIINILKNQKHRKKIYKICLSILIVVVLIIIGRFTLIKMGYIMDDNLKYTQVYIAEYGDVKGNVDINSFGKKNIAFDIGANKYGEAVFKNPSKALKVLKRDYKDGIKLIQREFNLLPLNRFNYKSYGTFGWQVTIGTEEEKEQARFVSSFMDIYENSFN</sequence>
<evidence type="ECO:0000259" key="3">
    <source>
        <dbReference type="PROSITE" id="PS50943"/>
    </source>
</evidence>
<name>K1RBN3_9ZZZZ</name>
<protein>
    <submittedName>
        <fullName evidence="4">DNA-binding protein</fullName>
    </submittedName>
</protein>
<dbReference type="PANTHER" id="PTHR46558">
    <property type="entry name" value="TRACRIPTIONAL REGULATORY PROTEIN-RELATED-RELATED"/>
    <property type="match status" value="1"/>
</dbReference>
<reference evidence="4" key="1">
    <citation type="journal article" date="2013" name="Environ. Microbiol.">
        <title>Microbiota from the distal guts of lean and obese adolescents exhibit partial functional redundancy besides clear differences in community structure.</title>
        <authorList>
            <person name="Ferrer M."/>
            <person name="Ruiz A."/>
            <person name="Lanza F."/>
            <person name="Haange S.B."/>
            <person name="Oberbach A."/>
            <person name="Till H."/>
            <person name="Bargiela R."/>
            <person name="Campoy C."/>
            <person name="Segura M.T."/>
            <person name="Richter M."/>
            <person name="von Bergen M."/>
            <person name="Seifert J."/>
            <person name="Suarez A."/>
        </authorList>
    </citation>
    <scope>NUCLEOTIDE SEQUENCE</scope>
</reference>
<dbReference type="Pfam" id="PF01381">
    <property type="entry name" value="HTH_3"/>
    <property type="match status" value="1"/>
</dbReference>
<organism evidence="4">
    <name type="scientific">human gut metagenome</name>
    <dbReference type="NCBI Taxonomy" id="408170"/>
    <lineage>
        <taxon>unclassified sequences</taxon>
        <taxon>metagenomes</taxon>
        <taxon>organismal metagenomes</taxon>
    </lineage>
</organism>
<dbReference type="InterPro" id="IPR010982">
    <property type="entry name" value="Lambda_DNA-bd_dom_sf"/>
</dbReference>
<proteinExistence type="predicted"/>
<keyword evidence="2" id="KW-0472">Membrane</keyword>
<keyword evidence="2" id="KW-0812">Transmembrane</keyword>
<dbReference type="GO" id="GO:0003677">
    <property type="term" value="F:DNA binding"/>
    <property type="evidence" value="ECO:0007669"/>
    <property type="project" value="UniProtKB-KW"/>
</dbReference>
<keyword evidence="1 4" id="KW-0238">DNA-binding</keyword>
<dbReference type="SUPFAM" id="SSF47413">
    <property type="entry name" value="lambda repressor-like DNA-binding domains"/>
    <property type="match status" value="1"/>
</dbReference>
<dbReference type="EMBL" id="AJWZ01011187">
    <property type="protein sequence ID" value="EKC46212.1"/>
    <property type="molecule type" value="Genomic_DNA"/>
</dbReference>
<gene>
    <name evidence="4" type="ORF">OBE_16381</name>
</gene>
<feature type="transmembrane region" description="Helical" evidence="2">
    <location>
        <begin position="96"/>
        <end position="117"/>
    </location>
</feature>
<accession>K1RBN3</accession>
<dbReference type="SMART" id="SM00530">
    <property type="entry name" value="HTH_XRE"/>
    <property type="match status" value="1"/>
</dbReference>
<dbReference type="PANTHER" id="PTHR46558:SF11">
    <property type="entry name" value="HTH-TYPE TRANSCRIPTIONAL REGULATOR XRE"/>
    <property type="match status" value="1"/>
</dbReference>
<dbReference type="Gene3D" id="1.10.260.40">
    <property type="entry name" value="lambda repressor-like DNA-binding domains"/>
    <property type="match status" value="1"/>
</dbReference>
<comment type="caution">
    <text evidence="4">The sequence shown here is derived from an EMBL/GenBank/DDBJ whole genome shotgun (WGS) entry which is preliminary data.</text>
</comment>
<dbReference type="InterPro" id="IPR001387">
    <property type="entry name" value="Cro/C1-type_HTH"/>
</dbReference>
<feature type="domain" description="HTH cro/C1-type" evidence="3">
    <location>
        <begin position="10"/>
        <end position="64"/>
    </location>
</feature>
<dbReference type="CDD" id="cd00093">
    <property type="entry name" value="HTH_XRE"/>
    <property type="match status" value="1"/>
</dbReference>
<dbReference type="AlphaFoldDB" id="K1RBN3"/>
<evidence type="ECO:0000256" key="2">
    <source>
        <dbReference type="SAM" id="Phobius"/>
    </source>
</evidence>
<dbReference type="PROSITE" id="PS50943">
    <property type="entry name" value="HTH_CROC1"/>
    <property type="match status" value="1"/>
</dbReference>